<accession>A0A143QRV1</accession>
<dbReference type="InterPro" id="IPR050765">
    <property type="entry name" value="Riboflavin_Biosynth_HTPR"/>
</dbReference>
<protein>
    <submittedName>
        <fullName evidence="5">Riboflavin biosynthesis protein RibD</fullName>
    </submittedName>
</protein>
<proteinExistence type="predicted"/>
<dbReference type="GO" id="GO:0009231">
    <property type="term" value="P:riboflavin biosynthetic process"/>
    <property type="evidence" value="ECO:0007669"/>
    <property type="project" value="InterPro"/>
</dbReference>
<dbReference type="PANTHER" id="PTHR38011">
    <property type="entry name" value="DIHYDROFOLATE REDUCTASE FAMILY PROTEIN (AFU_ORTHOLOGUE AFUA_8G06820)"/>
    <property type="match status" value="1"/>
</dbReference>
<gene>
    <name evidence="5" type="primary">ribD_1</name>
    <name evidence="5" type="ORF">A3Q41_03831</name>
</gene>
<dbReference type="EMBL" id="CP015220">
    <property type="protein sequence ID" value="AMY25117.1"/>
    <property type="molecule type" value="Genomic_DNA"/>
</dbReference>
<dbReference type="InterPro" id="IPR002734">
    <property type="entry name" value="RibDG_C"/>
</dbReference>
<dbReference type="SUPFAM" id="SSF53597">
    <property type="entry name" value="Dihydrofolate reductase-like"/>
    <property type="match status" value="1"/>
</dbReference>
<reference evidence="5 6" key="1">
    <citation type="journal article" date="2016" name="Genome Announc.">
        <title>Complete Genome and Plasmid Sequences for Rhodococcus fascians D188 and Draft Sequences for Rhodococcus Isolates PBTS 1 and PBTS 2.</title>
        <authorList>
            <person name="Stamler R.A."/>
            <person name="Vereecke D."/>
            <person name="Zhang Y."/>
            <person name="Schilkey F."/>
            <person name="Devitt N."/>
            <person name="Randall J.J."/>
        </authorList>
    </citation>
    <scope>NUCLEOTIDE SEQUENCE [LARGE SCALE GENOMIC DNA]</scope>
    <source>
        <strain evidence="5 6">PBTS2</strain>
    </source>
</reference>
<dbReference type="AlphaFoldDB" id="A0A143QRV1"/>
<sequence>MQLLDIGTYFTSKQAAAALPAVGTEVDDDGLRSLYAYPTDVGRPWIRTNFVSSIDGSVTSDGASAGLGTPADTRLFGILRELCDAVLVGAGTVRGENYGGVALSPDVIARRQANGQEPVPTIVVVTASGSIDARSRLLTDTAVMPVVLTAAAADRSAVGELRTAGATVLEVSGESVSTTDIVESLSQLGFGRVLCEGGPGLFGQLVTDGAADDVCLTISPKVISGPAGRIAHAAHAADTSMQRALVLGDTDGTLLTRWVRP</sequence>
<dbReference type="PANTHER" id="PTHR38011:SF7">
    <property type="entry name" value="2,5-DIAMINO-6-RIBOSYLAMINO-4(3H)-PYRIMIDINONE 5'-PHOSPHATE REDUCTASE"/>
    <property type="match status" value="1"/>
</dbReference>
<feature type="domain" description="Bacterial bifunctional deaminase-reductase C-terminal" evidence="4">
    <location>
        <begin position="44"/>
        <end position="230"/>
    </location>
</feature>
<dbReference type="KEGG" id="rhs:A3Q41_03831"/>
<keyword evidence="3" id="KW-0560">Oxidoreductase</keyword>
<evidence type="ECO:0000259" key="4">
    <source>
        <dbReference type="Pfam" id="PF01872"/>
    </source>
</evidence>
<evidence type="ECO:0000256" key="3">
    <source>
        <dbReference type="ARBA" id="ARBA00023002"/>
    </source>
</evidence>
<evidence type="ECO:0000256" key="2">
    <source>
        <dbReference type="ARBA" id="ARBA00022857"/>
    </source>
</evidence>
<keyword evidence="6" id="KW-1185">Reference proteome</keyword>
<evidence type="ECO:0000313" key="6">
    <source>
        <dbReference type="Proteomes" id="UP000076038"/>
    </source>
</evidence>
<dbReference type="Proteomes" id="UP000076038">
    <property type="component" value="Chromosome"/>
</dbReference>
<dbReference type="Pfam" id="PF01872">
    <property type="entry name" value="RibD_C"/>
    <property type="match status" value="1"/>
</dbReference>
<dbReference type="RefSeq" id="WP_048318399.1">
    <property type="nucleotide sequence ID" value="NZ_CP015220.1"/>
</dbReference>
<comment type="pathway">
    <text evidence="1">Cofactor biosynthesis; riboflavin biosynthesis.</text>
</comment>
<dbReference type="InterPro" id="IPR024072">
    <property type="entry name" value="DHFR-like_dom_sf"/>
</dbReference>
<reference evidence="6" key="2">
    <citation type="submission" date="2016-04" db="EMBL/GenBank/DDBJ databases">
        <title>Complete Genome and Plasmid Sequences for Rhodococcus fascians D188 and Draft Sequences for Rhodococcus spp. Isolates PBTS 1 and PBTS 2.</title>
        <authorList>
            <person name="Stamer R."/>
            <person name="Vereecke D."/>
            <person name="Zhang Y."/>
            <person name="Schilkey F."/>
            <person name="Devitt N."/>
            <person name="Randall J."/>
        </authorList>
    </citation>
    <scope>NUCLEOTIDE SEQUENCE [LARGE SCALE GENOMIC DNA]</scope>
    <source>
        <strain evidence="6">PBTS2</strain>
    </source>
</reference>
<evidence type="ECO:0000313" key="5">
    <source>
        <dbReference type="EMBL" id="AMY25117.1"/>
    </source>
</evidence>
<keyword evidence="2" id="KW-0521">NADP</keyword>
<evidence type="ECO:0000256" key="1">
    <source>
        <dbReference type="ARBA" id="ARBA00005104"/>
    </source>
</evidence>
<dbReference type="Gene3D" id="3.40.430.10">
    <property type="entry name" value="Dihydrofolate Reductase, subunit A"/>
    <property type="match status" value="1"/>
</dbReference>
<dbReference type="OrthoDB" id="5243299at2"/>
<dbReference type="GO" id="GO:0008703">
    <property type="term" value="F:5-amino-6-(5-phosphoribosylamino)uracil reductase activity"/>
    <property type="evidence" value="ECO:0007669"/>
    <property type="project" value="InterPro"/>
</dbReference>
<name>A0A143QRV1_RHOFA</name>
<dbReference type="PATRIC" id="fig|1653479.3.peg.3886"/>
<organism evidence="5 6">
    <name type="scientific">Rhodococcoides fascians</name>
    <name type="common">Rhodococcus fascians</name>
    <dbReference type="NCBI Taxonomy" id="1828"/>
    <lineage>
        <taxon>Bacteria</taxon>
        <taxon>Bacillati</taxon>
        <taxon>Actinomycetota</taxon>
        <taxon>Actinomycetes</taxon>
        <taxon>Mycobacteriales</taxon>
        <taxon>Nocardiaceae</taxon>
        <taxon>Rhodococcoides</taxon>
    </lineage>
</organism>